<reference evidence="2 3" key="1">
    <citation type="submission" date="2013-03" db="EMBL/GenBank/DDBJ databases">
        <authorList>
            <person name="Harkins D.M."/>
            <person name="Durkin A.S."/>
            <person name="Brinkac L.M."/>
            <person name="Haft D.H."/>
            <person name="Selengut J.D."/>
            <person name="Sanka R."/>
            <person name="DePew J."/>
            <person name="Purushe J."/>
            <person name="Galloway R.L."/>
            <person name="Vinetz J.M."/>
            <person name="Sutton G.G."/>
            <person name="Nierman W.C."/>
            <person name="Fouts D.E."/>
        </authorList>
    </citation>
    <scope>NUCLEOTIDE SEQUENCE [LARGE SCALE GENOMIC DNA]</scope>
    <source>
        <strain evidence="2 3">Waz Holland</strain>
    </source>
</reference>
<protein>
    <submittedName>
        <fullName evidence="2">FRG domain protein</fullName>
    </submittedName>
</protein>
<organism evidence="2 3">
    <name type="scientific">Leptospira vanthielii serovar Holland str. Waz Holland = ATCC 700522</name>
    <dbReference type="NCBI Taxonomy" id="1218591"/>
    <lineage>
        <taxon>Bacteria</taxon>
        <taxon>Pseudomonadati</taxon>
        <taxon>Spirochaetota</taxon>
        <taxon>Spirochaetia</taxon>
        <taxon>Leptospirales</taxon>
        <taxon>Leptospiraceae</taxon>
        <taxon>Leptospira</taxon>
    </lineage>
</organism>
<dbReference type="STRING" id="1218591.LEP1GSC199_0650"/>
<comment type="caution">
    <text evidence="2">The sequence shown here is derived from an EMBL/GenBank/DDBJ whole genome shotgun (WGS) entry which is preliminary data.</text>
</comment>
<name>N1VYD7_9LEPT</name>
<dbReference type="EMBL" id="AOGY02000086">
    <property type="protein sequence ID" value="EMY67783.1"/>
    <property type="molecule type" value="Genomic_DNA"/>
</dbReference>
<gene>
    <name evidence="2" type="ORF">LEP1GSC199_0650</name>
</gene>
<evidence type="ECO:0000313" key="2">
    <source>
        <dbReference type="EMBL" id="EMY67783.1"/>
    </source>
</evidence>
<proteinExistence type="predicted"/>
<evidence type="ECO:0000259" key="1">
    <source>
        <dbReference type="SMART" id="SM00901"/>
    </source>
</evidence>
<sequence>MNKEIDNKNKLEELFQYEIVTFTEWKKLRDFLFNLNEKSSIHHYCYRGQSDANWTLKPSIERLHSKDADFFTKEWNRITEKNILDNYKKGFHLFSENTFDHRTINNDIDWLSLMQHHGAATRLLDVSASQFISCFFALSDVFSISESACIWIIPLNVLDNFNVEKLNITAKDRYNHLYNEYQMLKLGTGKGKEIIGYSFLDMPSKRPFLQKGGFLYSMTNKQSFSELLHLYSNENKKNIKKVIFKKENKHEVKLALKDLINMNVSFSTLFPGLDGYTKDLLLREYISIG</sequence>
<accession>N1VYD7</accession>
<dbReference type="Pfam" id="PF08867">
    <property type="entry name" value="FRG"/>
    <property type="match status" value="1"/>
</dbReference>
<dbReference type="SMART" id="SM00901">
    <property type="entry name" value="FRG"/>
    <property type="match status" value="1"/>
</dbReference>
<dbReference type="RefSeq" id="WP_002992066.1">
    <property type="nucleotide sequence ID" value="NZ_AOGY02000086.1"/>
</dbReference>
<dbReference type="Proteomes" id="UP000012227">
    <property type="component" value="Unassembled WGS sequence"/>
</dbReference>
<feature type="domain" description="FRG" evidence="1">
    <location>
        <begin position="40"/>
        <end position="151"/>
    </location>
</feature>
<dbReference type="AlphaFoldDB" id="N1VYD7"/>
<evidence type="ECO:0000313" key="3">
    <source>
        <dbReference type="Proteomes" id="UP000012227"/>
    </source>
</evidence>
<dbReference type="InterPro" id="IPR014966">
    <property type="entry name" value="FRG-dom"/>
</dbReference>